<reference evidence="1 2" key="1">
    <citation type="journal article" date="2009" name="Infect. Immun.">
        <title>Comparative genomics reveal extensive transposon-mediated genomic plasticity and diversity among potential effector proteins within the genus Coxiella.</title>
        <authorList>
            <person name="Beare P.A."/>
            <person name="Unsworth N."/>
            <person name="Andoh M."/>
            <person name="Voth D.E."/>
            <person name="Omsland A."/>
            <person name="Gilk S.D."/>
            <person name="Williams K.P."/>
            <person name="Sobral B.W."/>
            <person name="Kupko J.J.III."/>
            <person name="Porcella S.F."/>
            <person name="Samuel J.E."/>
            <person name="Heinzen R.A."/>
        </authorList>
    </citation>
    <scope>NUCLEOTIDE SEQUENCE [LARGE SCALE GENOMIC DNA]</scope>
    <source>
        <strain evidence="1 2">Dugway 5J108-111</strain>
    </source>
</reference>
<evidence type="ECO:0000313" key="1">
    <source>
        <dbReference type="EMBL" id="ACI23086.1"/>
    </source>
</evidence>
<sequence>MKRIKKPFIYKFKTLKEILFYFLKINLLTS</sequence>
<evidence type="ECO:0000313" key="2">
    <source>
        <dbReference type="Proteomes" id="UP000008555"/>
    </source>
</evidence>
<protein>
    <submittedName>
        <fullName evidence="1">Uncharacterized protein</fullName>
    </submittedName>
</protein>
<dbReference type="Proteomes" id="UP000008555">
    <property type="component" value="Chromosome"/>
</dbReference>
<name>B5XHQ6_COXBN</name>
<dbReference type="EMBL" id="CP000733">
    <property type="protein sequence ID" value="ACI23086.1"/>
    <property type="molecule type" value="Genomic_DNA"/>
</dbReference>
<dbReference type="KEGG" id="cbd:CBUD_0319a"/>
<proteinExistence type="predicted"/>
<dbReference type="AlphaFoldDB" id="B5XHQ6"/>
<gene>
    <name evidence="1" type="ORF">CBUD_0319a</name>
</gene>
<organism evidence="1 2">
    <name type="scientific">Coxiella burnetii (strain Dugway 5J108-111)</name>
    <dbReference type="NCBI Taxonomy" id="434922"/>
    <lineage>
        <taxon>Bacteria</taxon>
        <taxon>Pseudomonadati</taxon>
        <taxon>Pseudomonadota</taxon>
        <taxon>Gammaproteobacteria</taxon>
        <taxon>Legionellales</taxon>
        <taxon>Coxiellaceae</taxon>
        <taxon>Coxiella</taxon>
    </lineage>
</organism>
<dbReference type="HOGENOM" id="CLU_3403048_0_0_6"/>
<accession>B5XHQ6</accession>
<dbReference type="RefSeq" id="WP_011996517.1">
    <property type="nucleotide sequence ID" value="NC_009727.1"/>
</dbReference>